<evidence type="ECO:0000259" key="2">
    <source>
        <dbReference type="Pfam" id="PF00437"/>
    </source>
</evidence>
<dbReference type="SUPFAM" id="SSF52540">
    <property type="entry name" value="P-loop containing nucleoside triphosphate hydrolases"/>
    <property type="match status" value="1"/>
</dbReference>
<gene>
    <name evidence="3" type="primary">pilT_1</name>
    <name evidence="3" type="ORF">NCTC10252_00053</name>
</gene>
<protein>
    <submittedName>
        <fullName evidence="3">TraJ</fullName>
    </submittedName>
</protein>
<reference evidence="3 4" key="1">
    <citation type="submission" date="2018-06" db="EMBL/GenBank/DDBJ databases">
        <authorList>
            <consortium name="Pathogen Informatics"/>
            <person name="Doyle S."/>
        </authorList>
    </citation>
    <scope>NUCLEOTIDE SEQUENCE [LARGE SCALE GENOMIC DNA]</scope>
    <source>
        <strain evidence="3 4">NCTC10252</strain>
    </source>
</reference>
<dbReference type="GO" id="GO:0016887">
    <property type="term" value="F:ATP hydrolysis activity"/>
    <property type="evidence" value="ECO:0007669"/>
    <property type="project" value="InterPro"/>
</dbReference>
<dbReference type="NCBIfam" id="TIGR02525">
    <property type="entry name" value="plasmid_TraJ"/>
    <property type="match status" value="1"/>
</dbReference>
<dbReference type="PANTHER" id="PTHR30486">
    <property type="entry name" value="TWITCHING MOTILITY PROTEIN PILT"/>
    <property type="match status" value="1"/>
</dbReference>
<dbReference type="Gene3D" id="3.40.50.300">
    <property type="entry name" value="P-loop containing nucleotide triphosphate hydrolases"/>
    <property type="match status" value="1"/>
</dbReference>
<evidence type="ECO:0000313" key="4">
    <source>
        <dbReference type="Proteomes" id="UP000254597"/>
    </source>
</evidence>
<feature type="domain" description="Bacterial type II secretion system protein E" evidence="2">
    <location>
        <begin position="103"/>
        <end position="304"/>
    </location>
</feature>
<dbReference type="PANTHER" id="PTHR30486:SF6">
    <property type="entry name" value="TYPE IV PILUS RETRACTATION ATPASE PILT"/>
    <property type="match status" value="1"/>
</dbReference>
<dbReference type="EMBL" id="UGWP01000002">
    <property type="protein sequence ID" value="SUF54887.1"/>
    <property type="molecule type" value="Genomic_DNA"/>
</dbReference>
<dbReference type="InterPro" id="IPR013364">
    <property type="entry name" value="ATPase_plasmid-transfer_TraJ"/>
</dbReference>
<evidence type="ECO:0000256" key="1">
    <source>
        <dbReference type="ARBA" id="ARBA00006611"/>
    </source>
</evidence>
<sequence>MNTPPFPYNFEMGEISPDDLKRFIVHCSRNNVSDISIQGNDYIWVEQHGRQIQASKVKLADSTLKELIGQVWGADIPPIVVSGDDLDRDLSITGDKYDLERNKTIRLRSNFIQANVGKNLTISITNRIIPSENPTLEKYPIEEEFKTELFPRDGIIVFGGPTGSGKTTSLTACYMYIGTNYPDRKVVTYEQPIEFFLGGPDWIGLKPAQSEIGRDIASFSDGIRNAMRRAPKVIGVGEARDHQTYSAAIEAGKSGHLVYFTIHIDKVGELFSRITQAFPVEQQASIAFDLLSKIRVVMVQNLFKSTDGKRVLVREGLVFTQEIKNELELLHHSKWSRWVEDYMNKNKCSIIDKLWNLYLEGTVSKEEFVSKASYHEFKKRSDTEVTNV</sequence>
<dbReference type="InterPro" id="IPR050921">
    <property type="entry name" value="T4SS_GSP_E_ATPase"/>
</dbReference>
<name>A0A379QCW6_SALER</name>
<dbReference type="RefSeq" id="WP_015062244.1">
    <property type="nucleotide sequence ID" value="NZ_CAIZAR010000059.1"/>
</dbReference>
<dbReference type="InterPro" id="IPR027417">
    <property type="entry name" value="P-loop_NTPase"/>
</dbReference>
<organism evidence="3 4">
    <name type="scientific">Salmonella enterica</name>
    <name type="common">Salmonella choleraesuis</name>
    <dbReference type="NCBI Taxonomy" id="28901"/>
    <lineage>
        <taxon>Bacteria</taxon>
        <taxon>Pseudomonadati</taxon>
        <taxon>Pseudomonadota</taxon>
        <taxon>Gammaproteobacteria</taxon>
        <taxon>Enterobacterales</taxon>
        <taxon>Enterobacteriaceae</taxon>
        <taxon>Salmonella</taxon>
    </lineage>
</organism>
<accession>A0A379QCW6</accession>
<dbReference type="Proteomes" id="UP000254597">
    <property type="component" value="Unassembled WGS sequence"/>
</dbReference>
<proteinExistence type="inferred from homology"/>
<evidence type="ECO:0000313" key="3">
    <source>
        <dbReference type="EMBL" id="SUF54887.1"/>
    </source>
</evidence>
<dbReference type="AlphaFoldDB" id="A0A379QCW6"/>
<dbReference type="Pfam" id="PF00437">
    <property type="entry name" value="T2SSE"/>
    <property type="match status" value="1"/>
</dbReference>
<comment type="similarity">
    <text evidence="1">Belongs to the GSP E family.</text>
</comment>
<dbReference type="InterPro" id="IPR001482">
    <property type="entry name" value="T2SS/T4SS_dom"/>
</dbReference>
<dbReference type="Gene3D" id="3.30.450.90">
    <property type="match status" value="1"/>
</dbReference>